<proteinExistence type="predicted"/>
<keyword evidence="4" id="KW-1185">Reference proteome</keyword>
<evidence type="ECO:0000313" key="4">
    <source>
        <dbReference type="Proteomes" id="UP001081071"/>
    </source>
</evidence>
<dbReference type="InterPro" id="IPR018146">
    <property type="entry name" value="Glyoxalase_1_CS"/>
</dbReference>
<name>A0ABT4MEP6_9NOCA</name>
<dbReference type="Pfam" id="PF00903">
    <property type="entry name" value="Glyoxalase"/>
    <property type="match status" value="1"/>
</dbReference>
<dbReference type="Proteomes" id="UP001081071">
    <property type="component" value="Unassembled WGS sequence"/>
</dbReference>
<keyword evidence="1" id="KW-0479">Metal-binding</keyword>
<dbReference type="CDD" id="cd06587">
    <property type="entry name" value="VOC"/>
    <property type="match status" value="1"/>
</dbReference>
<dbReference type="InterPro" id="IPR004360">
    <property type="entry name" value="Glyas_Fos-R_dOase_dom"/>
</dbReference>
<dbReference type="SUPFAM" id="SSF54593">
    <property type="entry name" value="Glyoxalase/Bleomycin resistance protein/Dihydroxybiphenyl dioxygenase"/>
    <property type="match status" value="1"/>
</dbReference>
<gene>
    <name evidence="3" type="ORF">O4220_13135</name>
</gene>
<dbReference type="RefSeq" id="WP_269604829.1">
    <property type="nucleotide sequence ID" value="NZ_JAPWIJ010000005.1"/>
</dbReference>
<feature type="domain" description="VOC" evidence="2">
    <location>
        <begin position="30"/>
        <end position="172"/>
    </location>
</feature>
<evidence type="ECO:0000256" key="1">
    <source>
        <dbReference type="ARBA" id="ARBA00022723"/>
    </source>
</evidence>
<dbReference type="PROSITE" id="PS51819">
    <property type="entry name" value="VOC"/>
    <property type="match status" value="1"/>
</dbReference>
<dbReference type="EMBL" id="JAPWIJ010000005">
    <property type="protein sequence ID" value="MCZ4519461.1"/>
    <property type="molecule type" value="Genomic_DNA"/>
</dbReference>
<evidence type="ECO:0000259" key="2">
    <source>
        <dbReference type="PROSITE" id="PS51819"/>
    </source>
</evidence>
<sequence>MASEAAGPGCSESDCRSHANESLEWTSSVKLKHVCVNVSDVDRSVRFYEEALGFEKVSGGELAGAAVEQTMLLPAGARGSYAFLAGGDSSTLVELVQWIDIETDAPAVEPGSRGYLFLSFRTDPGEMAVLTGRIKGAGGSCRPIERAVVGSRTVNVMIAMDPDGNLIEFVSMEK</sequence>
<comment type="caution">
    <text evidence="3">The sequence shown here is derived from an EMBL/GenBank/DDBJ whole genome shotgun (WGS) entry which is preliminary data.</text>
</comment>
<protein>
    <submittedName>
        <fullName evidence="3">VOC family protein</fullName>
    </submittedName>
</protein>
<evidence type="ECO:0000313" key="3">
    <source>
        <dbReference type="EMBL" id="MCZ4519461.1"/>
    </source>
</evidence>
<dbReference type="Gene3D" id="3.10.180.10">
    <property type="entry name" value="2,3-Dihydroxybiphenyl 1,2-Dioxygenase, domain 1"/>
    <property type="match status" value="1"/>
</dbReference>
<accession>A0ABT4MEP6</accession>
<dbReference type="PROSITE" id="PS00934">
    <property type="entry name" value="GLYOXALASE_I_1"/>
    <property type="match status" value="1"/>
</dbReference>
<dbReference type="InterPro" id="IPR029068">
    <property type="entry name" value="Glyas_Bleomycin-R_OHBP_Dase"/>
</dbReference>
<reference evidence="3" key="1">
    <citation type="submission" date="2022-12" db="EMBL/GenBank/DDBJ databases">
        <authorList>
            <person name="Krivoruchko A.V."/>
            <person name="Elkin A."/>
        </authorList>
    </citation>
    <scope>NUCLEOTIDE SEQUENCE</scope>
    <source>
        <strain evidence="3">IEGM 1391</strain>
    </source>
</reference>
<dbReference type="InterPro" id="IPR037523">
    <property type="entry name" value="VOC_core"/>
</dbReference>
<organism evidence="3 4">
    <name type="scientific">Rhodococcus ruber</name>
    <dbReference type="NCBI Taxonomy" id="1830"/>
    <lineage>
        <taxon>Bacteria</taxon>
        <taxon>Bacillati</taxon>
        <taxon>Actinomycetota</taxon>
        <taxon>Actinomycetes</taxon>
        <taxon>Mycobacteriales</taxon>
        <taxon>Nocardiaceae</taxon>
        <taxon>Rhodococcus</taxon>
    </lineage>
</organism>